<dbReference type="Proteomes" id="UP000032300">
    <property type="component" value="Chromosome"/>
</dbReference>
<dbReference type="OrthoDB" id="7584166at2"/>
<gene>
    <name evidence="1" type="ORF">TS85_12580</name>
</gene>
<evidence type="ECO:0000313" key="2">
    <source>
        <dbReference type="Proteomes" id="UP000032300"/>
    </source>
</evidence>
<dbReference type="AlphaFoldDB" id="A0A7U4LFH5"/>
<accession>A0A7U4LFH5</accession>
<sequence length="88" mass="10041">MSQGEIEFIKDTVQRFYGADAVIRNFGPDPNRLEIHVETDAETDMRKYDCLGVLLTRIDRAQISLEVTRRGEKVRGSAKLAYRQGVIL</sequence>
<reference evidence="1 2" key="2">
    <citation type="submission" date="2015-02" db="EMBL/GenBank/DDBJ databases">
        <title>The complete genome of Sphingomonas hengshuiensis sp. WHSC-8 isolated from soil of Hengshui Lake.</title>
        <authorList>
            <person name="Wei S."/>
            <person name="Guo J."/>
            <person name="Su C."/>
            <person name="Wu R."/>
            <person name="Zhang Z."/>
            <person name="Liang K."/>
            <person name="Li H."/>
            <person name="Wang T."/>
            <person name="Liu H."/>
            <person name="Zhang C."/>
            <person name="Li Z."/>
            <person name="Wang Q."/>
            <person name="Meng J."/>
        </authorList>
    </citation>
    <scope>NUCLEOTIDE SEQUENCE [LARGE SCALE GENOMIC DNA]</scope>
    <source>
        <strain evidence="1 2">WHSC-8</strain>
    </source>
</reference>
<evidence type="ECO:0000313" key="1">
    <source>
        <dbReference type="EMBL" id="AJP72440.1"/>
    </source>
</evidence>
<dbReference type="EMBL" id="CP010836">
    <property type="protein sequence ID" value="AJP72440.1"/>
    <property type="molecule type" value="Genomic_DNA"/>
</dbReference>
<reference evidence="1 2" key="1">
    <citation type="journal article" date="2015" name="Int. J. Syst. Evol. Microbiol.">
        <title>Sphingomonas hengshuiensis sp. nov., isolated from lake wetland.</title>
        <authorList>
            <person name="Wei S."/>
            <person name="Wang T."/>
            <person name="Liu H."/>
            <person name="Zhang C."/>
            <person name="Guo J."/>
            <person name="Wang Q."/>
            <person name="Liang K."/>
            <person name="Zhang Z."/>
        </authorList>
    </citation>
    <scope>NUCLEOTIDE SEQUENCE [LARGE SCALE GENOMIC DNA]</scope>
    <source>
        <strain evidence="1 2">WHSC-8</strain>
    </source>
</reference>
<keyword evidence="2" id="KW-1185">Reference proteome</keyword>
<protein>
    <submittedName>
        <fullName evidence="1">Uncharacterized protein</fullName>
    </submittedName>
</protein>
<name>A0A7U4LFH5_9SPHN</name>
<proteinExistence type="predicted"/>
<dbReference type="KEGG" id="sphi:TS85_12580"/>
<dbReference type="RefSeq" id="WP_044332588.1">
    <property type="nucleotide sequence ID" value="NZ_CP010836.1"/>
</dbReference>
<organism evidence="1 2">
    <name type="scientific">Sphingomonas hengshuiensis</name>
    <dbReference type="NCBI Taxonomy" id="1609977"/>
    <lineage>
        <taxon>Bacteria</taxon>
        <taxon>Pseudomonadati</taxon>
        <taxon>Pseudomonadota</taxon>
        <taxon>Alphaproteobacteria</taxon>
        <taxon>Sphingomonadales</taxon>
        <taxon>Sphingomonadaceae</taxon>
        <taxon>Sphingomonas</taxon>
    </lineage>
</organism>